<protein>
    <submittedName>
        <fullName evidence="1">N-formylglutamate amidohydrolase</fullName>
    </submittedName>
</protein>
<name>A0A2A3JVR0_9RHOB</name>
<gene>
    <name evidence="1" type="ORF">CLG85_10405</name>
</gene>
<dbReference type="SUPFAM" id="SSF53187">
    <property type="entry name" value="Zn-dependent exopeptidases"/>
    <property type="match status" value="1"/>
</dbReference>
<dbReference type="EMBL" id="NTHN01000151">
    <property type="protein sequence ID" value="PBD19243.1"/>
    <property type="molecule type" value="Genomic_DNA"/>
</dbReference>
<dbReference type="InterPro" id="IPR007709">
    <property type="entry name" value="N-FG_amidohydro"/>
</dbReference>
<dbReference type="Gene3D" id="3.40.630.40">
    <property type="entry name" value="Zn-dependent exopeptidases"/>
    <property type="match status" value="1"/>
</dbReference>
<reference evidence="1" key="1">
    <citation type="submission" date="2017-09" db="EMBL/GenBank/DDBJ databases">
        <title>Yangia sp. SAOS 153D whole genome sequencing.</title>
        <authorList>
            <person name="Verma A."/>
            <person name="Krishnamurthi S."/>
        </authorList>
    </citation>
    <scope>NUCLEOTIDE SEQUENCE [LARGE SCALE GENOMIC DNA]</scope>
    <source>
        <strain evidence="1">SAOS 153D</strain>
    </source>
</reference>
<dbReference type="AlphaFoldDB" id="A0A2A3JVR0"/>
<evidence type="ECO:0000313" key="1">
    <source>
        <dbReference type="EMBL" id="PBD19243.1"/>
    </source>
</evidence>
<comment type="caution">
    <text evidence="1">The sequence shown here is derived from an EMBL/GenBank/DDBJ whole genome shotgun (WGS) entry which is preliminary data.</text>
</comment>
<sequence length="243" mass="26137">MGRGPALLLCEHASNAIPARYDGLGLHEEDRRSHAAWDPGALALAERLAEALDAPLVAGSVSRLVYDLNRPPEAASSMPTKTETVDVPGNIGLSDAERAQRTRDVYDPFCAAVTGAVVTRKALETPFALITVHSFTPTWFGLPREVEIGILHDADSRLADRMLDEASRLPGRRIARNDPYGPEDGVTHSLKLHGIANNLPNVMIEVRNDLLADQTGIEMIAGELLTLLRPALAGLGLTETDNA</sequence>
<accession>A0A2A3JVR0</accession>
<dbReference type="Pfam" id="PF05013">
    <property type="entry name" value="FGase"/>
    <property type="match status" value="1"/>
</dbReference>
<organism evidence="1">
    <name type="scientific">Alloyangia mangrovi</name>
    <dbReference type="NCBI Taxonomy" id="1779329"/>
    <lineage>
        <taxon>Bacteria</taxon>
        <taxon>Pseudomonadati</taxon>
        <taxon>Pseudomonadota</taxon>
        <taxon>Alphaproteobacteria</taxon>
        <taxon>Rhodobacterales</taxon>
        <taxon>Roseobacteraceae</taxon>
        <taxon>Alloyangia</taxon>
    </lineage>
</organism>
<dbReference type="OrthoDB" id="9815326at2"/>
<dbReference type="PIRSF" id="PIRSF029730">
    <property type="entry name" value="UCP029730"/>
    <property type="match status" value="1"/>
</dbReference>
<dbReference type="InterPro" id="IPR011227">
    <property type="entry name" value="UCP029730"/>
</dbReference>
<proteinExistence type="predicted"/>